<reference evidence="2 3" key="1">
    <citation type="submission" date="2018-06" db="EMBL/GenBank/DDBJ databases">
        <title>A transcriptomic atlas of mushroom development highlights an independent origin of complex multicellularity.</title>
        <authorList>
            <consortium name="DOE Joint Genome Institute"/>
            <person name="Krizsan K."/>
            <person name="Almasi E."/>
            <person name="Merenyi Z."/>
            <person name="Sahu N."/>
            <person name="Viragh M."/>
            <person name="Koszo T."/>
            <person name="Mondo S."/>
            <person name="Kiss B."/>
            <person name="Balint B."/>
            <person name="Kues U."/>
            <person name="Barry K."/>
            <person name="Hegedus J.C."/>
            <person name="Henrissat B."/>
            <person name="Johnson J."/>
            <person name="Lipzen A."/>
            <person name="Ohm R."/>
            <person name="Nagy I."/>
            <person name="Pangilinan J."/>
            <person name="Yan J."/>
            <person name="Xiong Y."/>
            <person name="Grigoriev I.V."/>
            <person name="Hibbett D.S."/>
            <person name="Nagy L.G."/>
        </authorList>
    </citation>
    <scope>NUCLEOTIDE SEQUENCE [LARGE SCALE GENOMIC DNA]</scope>
    <source>
        <strain evidence="2 3">SZMC22713</strain>
    </source>
</reference>
<protein>
    <recommendedName>
        <fullName evidence="4">CHAT domain-containing protein</fullName>
    </recommendedName>
</protein>
<dbReference type="OrthoDB" id="2677767at2759"/>
<proteinExistence type="predicted"/>
<feature type="region of interest" description="Disordered" evidence="1">
    <location>
        <begin position="271"/>
        <end position="294"/>
    </location>
</feature>
<dbReference type="InterPro" id="IPR011990">
    <property type="entry name" value="TPR-like_helical_dom_sf"/>
</dbReference>
<organism evidence="2 3">
    <name type="scientific">Rickenella mellea</name>
    <dbReference type="NCBI Taxonomy" id="50990"/>
    <lineage>
        <taxon>Eukaryota</taxon>
        <taxon>Fungi</taxon>
        <taxon>Dikarya</taxon>
        <taxon>Basidiomycota</taxon>
        <taxon>Agaricomycotina</taxon>
        <taxon>Agaricomycetes</taxon>
        <taxon>Hymenochaetales</taxon>
        <taxon>Rickenellaceae</taxon>
        <taxon>Rickenella</taxon>
    </lineage>
</organism>
<dbReference type="EMBL" id="ML170530">
    <property type="protein sequence ID" value="TDL13607.1"/>
    <property type="molecule type" value="Genomic_DNA"/>
</dbReference>
<dbReference type="STRING" id="50990.A0A4Y7PE74"/>
<dbReference type="AlphaFoldDB" id="A0A4Y7PE74"/>
<gene>
    <name evidence="2" type="ORF">BD410DRAFT_846786</name>
</gene>
<evidence type="ECO:0000313" key="2">
    <source>
        <dbReference type="EMBL" id="TDL13607.1"/>
    </source>
</evidence>
<evidence type="ECO:0008006" key="4">
    <source>
        <dbReference type="Google" id="ProtNLM"/>
    </source>
</evidence>
<dbReference type="VEuPathDB" id="FungiDB:BD410DRAFT_846786"/>
<sequence>RAAQITPDNHPNKPGLLDNLGSSFTRRFARLGDLADIEHAISNHERAAQLTSDNHPGKPSYLTGLGNSFLTRFERLGDLTDIEHAISNHERAVQITPDNHPDKPGLLSNLGQSRSAQFIKSGHYDHLDKSICAFRTAASSPNGPPSIRFKAAKQWSYLAFRELRRFDPSDRSVLAAYRLSFDLLPRVAWVGLNIDSRHHELLVTSSLACDAAAVAISVTDPQLALTWLEQGRSIVWGQILQLRTPVEELRLSHPEFAIELTRISKQLERGASDNNFGTDHHHHQSREEAGQQHRQLAQDWDRIVEQVRQKPGFEHFLLPKQFSELRHAARDGPVVVLNVSEHGCDALIIVSPSEDLQHVRLEDFSNKKAQTLHQLLHNILSHQRLQARYDEDGRGAGPVFDGKFRGDDAFRPILAELWKSVVHPVLECLESLQVCVFASNRQNRDSYRIVDSLTYGGWIFPH</sequence>
<dbReference type="Gene3D" id="1.25.40.10">
    <property type="entry name" value="Tetratricopeptide repeat domain"/>
    <property type="match status" value="1"/>
</dbReference>
<dbReference type="Proteomes" id="UP000294933">
    <property type="component" value="Unassembled WGS sequence"/>
</dbReference>
<evidence type="ECO:0000313" key="3">
    <source>
        <dbReference type="Proteomes" id="UP000294933"/>
    </source>
</evidence>
<accession>A0A4Y7PE74</accession>
<evidence type="ECO:0000256" key="1">
    <source>
        <dbReference type="SAM" id="MobiDB-lite"/>
    </source>
</evidence>
<name>A0A4Y7PE74_9AGAM</name>
<feature type="non-terminal residue" evidence="2">
    <location>
        <position position="1"/>
    </location>
</feature>
<keyword evidence="3" id="KW-1185">Reference proteome</keyword>